<dbReference type="STRING" id="48697.A0A101ME36"/>
<dbReference type="PANTHER" id="PTHR47435">
    <property type="entry name" value="KELCH REPEAT PROTEIN (AFU_ORTHOLOGUE AFUA_5G12780)"/>
    <property type="match status" value="1"/>
</dbReference>
<evidence type="ECO:0000256" key="1">
    <source>
        <dbReference type="ARBA" id="ARBA00022737"/>
    </source>
</evidence>
<evidence type="ECO:0000313" key="5">
    <source>
        <dbReference type="Proteomes" id="UP000055045"/>
    </source>
</evidence>
<feature type="compositionally biased region" description="Polar residues" evidence="3">
    <location>
        <begin position="136"/>
        <end position="160"/>
    </location>
</feature>
<keyword evidence="5" id="KW-1185">Reference proteome</keyword>
<organism evidence="4 5">
    <name type="scientific">Penicillium freii</name>
    <dbReference type="NCBI Taxonomy" id="48697"/>
    <lineage>
        <taxon>Eukaryota</taxon>
        <taxon>Fungi</taxon>
        <taxon>Dikarya</taxon>
        <taxon>Ascomycota</taxon>
        <taxon>Pezizomycotina</taxon>
        <taxon>Eurotiomycetes</taxon>
        <taxon>Eurotiomycetidae</taxon>
        <taxon>Eurotiales</taxon>
        <taxon>Aspergillaceae</taxon>
        <taxon>Penicillium</taxon>
    </lineage>
</organism>
<name>A0A101ME36_PENFR</name>
<evidence type="ECO:0000313" key="4">
    <source>
        <dbReference type="EMBL" id="KUM58891.1"/>
    </source>
</evidence>
<dbReference type="PANTHER" id="PTHR47435:SF4">
    <property type="entry name" value="KELCH REPEAT PROTEIN (AFU_ORTHOLOGUE AFUA_5G12780)"/>
    <property type="match status" value="1"/>
</dbReference>
<dbReference type="Gene3D" id="2.120.10.80">
    <property type="entry name" value="Kelch-type beta propeller"/>
    <property type="match status" value="2"/>
</dbReference>
<dbReference type="SUPFAM" id="SSF117281">
    <property type="entry name" value="Kelch motif"/>
    <property type="match status" value="2"/>
</dbReference>
<dbReference type="Proteomes" id="UP000055045">
    <property type="component" value="Unassembled WGS sequence"/>
</dbReference>
<evidence type="ECO:0000256" key="3">
    <source>
        <dbReference type="SAM" id="MobiDB-lite"/>
    </source>
</evidence>
<dbReference type="EMBL" id="LLXE01000255">
    <property type="protein sequence ID" value="KUM58891.1"/>
    <property type="molecule type" value="Genomic_DNA"/>
</dbReference>
<evidence type="ECO:0000256" key="2">
    <source>
        <dbReference type="ARBA" id="ARBA00023004"/>
    </source>
</evidence>
<dbReference type="InterPro" id="IPR015915">
    <property type="entry name" value="Kelch-typ_b-propeller"/>
</dbReference>
<protein>
    <submittedName>
        <fullName evidence="4">Uncharacterized protein</fullName>
    </submittedName>
</protein>
<reference evidence="4 5" key="1">
    <citation type="submission" date="2015-10" db="EMBL/GenBank/DDBJ databases">
        <title>Genome sequencing of Penicillium freii.</title>
        <authorList>
            <person name="Nguyen H.D."/>
            <person name="Visagie C.M."/>
            <person name="Seifert K.A."/>
        </authorList>
    </citation>
    <scope>NUCLEOTIDE SEQUENCE [LARGE SCALE GENOMIC DNA]</scope>
    <source>
        <strain evidence="4 5">DAOM 242723</strain>
    </source>
</reference>
<gene>
    <name evidence="4" type="ORF">ACN42_g8257</name>
</gene>
<feature type="region of interest" description="Disordered" evidence="3">
    <location>
        <begin position="130"/>
        <end position="160"/>
    </location>
</feature>
<keyword evidence="2" id="KW-0408">Iron</keyword>
<accession>A0A101ME36</accession>
<dbReference type="Pfam" id="PF24681">
    <property type="entry name" value="Kelch_KLHDC2_KLHL20_DRC7"/>
    <property type="match status" value="1"/>
</dbReference>
<keyword evidence="1" id="KW-0677">Repeat</keyword>
<comment type="caution">
    <text evidence="4">The sequence shown here is derived from an EMBL/GenBank/DDBJ whole genome shotgun (WGS) entry which is preliminary data.</text>
</comment>
<dbReference type="GO" id="GO:0019760">
    <property type="term" value="P:glucosinolate metabolic process"/>
    <property type="evidence" value="ECO:0007669"/>
    <property type="project" value="UniProtKB-ARBA"/>
</dbReference>
<dbReference type="AlphaFoldDB" id="A0A101ME36"/>
<proteinExistence type="predicted"/>
<sequence length="420" mass="45793">MKLFFLCKIDIAFATKVPLNKLKKATAFPSAVRHPRQTTAEFKPPGPQEDLELKAISSGSFYKILYNPLIQIYPTVLSTQIRPSPPTMAAIQAKWTKVVEAEILQRSSQIVSVIDRQVYIFGGELRPREPRDNDVHTVSLQDPATLSTKPAPAQSPSPRVGTASTILNGKIYLFSGRGGTAMTPIQESGGIWEFDPSANKWSLLAPSNFQPASIPAARSYHCTANDGKDTVFIHAGCPEKGRLSDLWAFSVSQKQWTELAPAPDPPRGGTSIAFAGGRLYRMNGFDGEREQGGRVDVYEPEANVWSSHSFGPDGVSGPSPRSVAALLPVAVSGRVYLVTLFGERDPSSLGHQGAGKMLGDVWVFDIETKLWTKIEARGDERPDPRGWFDGDVLDDGSIVVHGGLGESNNRLGDVWTLEFF</sequence>